<dbReference type="AlphaFoldDB" id="A0A6G1IE11"/>
<keyword evidence="2" id="KW-0812">Transmembrane</keyword>
<dbReference type="Pfam" id="PF22974">
    <property type="entry name" value="DUF7029"/>
    <property type="match status" value="1"/>
</dbReference>
<reference evidence="5" key="1">
    <citation type="journal article" date="2020" name="Stud. Mycol.">
        <title>101 Dothideomycetes genomes: a test case for predicting lifestyles and emergence of pathogens.</title>
        <authorList>
            <person name="Haridas S."/>
            <person name="Albert R."/>
            <person name="Binder M."/>
            <person name="Bloem J."/>
            <person name="Labutti K."/>
            <person name="Salamov A."/>
            <person name="Andreopoulos B."/>
            <person name="Baker S."/>
            <person name="Barry K."/>
            <person name="Bills G."/>
            <person name="Bluhm B."/>
            <person name="Cannon C."/>
            <person name="Castanera R."/>
            <person name="Culley D."/>
            <person name="Daum C."/>
            <person name="Ezra D."/>
            <person name="Gonzalez J."/>
            <person name="Henrissat B."/>
            <person name="Kuo A."/>
            <person name="Liang C."/>
            <person name="Lipzen A."/>
            <person name="Lutzoni F."/>
            <person name="Magnuson J."/>
            <person name="Mondo S."/>
            <person name="Nolan M."/>
            <person name="Ohm R."/>
            <person name="Pangilinan J."/>
            <person name="Park H.-J."/>
            <person name="Ramirez L."/>
            <person name="Alfaro M."/>
            <person name="Sun H."/>
            <person name="Tritt A."/>
            <person name="Yoshinaga Y."/>
            <person name="Zwiers L.-H."/>
            <person name="Turgeon B."/>
            <person name="Goodwin S."/>
            <person name="Spatafora J."/>
            <person name="Crous P."/>
            <person name="Grigoriev I."/>
        </authorList>
    </citation>
    <scope>NUCLEOTIDE SEQUENCE</scope>
    <source>
        <strain evidence="5">CBS 122367</strain>
    </source>
</reference>
<dbReference type="EMBL" id="MU005636">
    <property type="protein sequence ID" value="KAF2676338.1"/>
    <property type="molecule type" value="Genomic_DNA"/>
</dbReference>
<evidence type="ECO:0000313" key="6">
    <source>
        <dbReference type="Proteomes" id="UP000799291"/>
    </source>
</evidence>
<evidence type="ECO:0008006" key="7">
    <source>
        <dbReference type="Google" id="ProtNLM"/>
    </source>
</evidence>
<dbReference type="Pfam" id="PF23865">
    <property type="entry name" value="DUF7223"/>
    <property type="match status" value="1"/>
</dbReference>
<feature type="domain" description="DUF7223" evidence="4">
    <location>
        <begin position="157"/>
        <end position="370"/>
    </location>
</feature>
<evidence type="ECO:0000256" key="2">
    <source>
        <dbReference type="SAM" id="Phobius"/>
    </source>
</evidence>
<evidence type="ECO:0000259" key="3">
    <source>
        <dbReference type="Pfam" id="PF22974"/>
    </source>
</evidence>
<proteinExistence type="predicted"/>
<name>A0A6G1IE11_9PLEO</name>
<feature type="transmembrane region" description="Helical" evidence="2">
    <location>
        <begin position="529"/>
        <end position="548"/>
    </location>
</feature>
<dbReference type="OrthoDB" id="5382170at2759"/>
<keyword evidence="2" id="KW-0472">Membrane</keyword>
<gene>
    <name evidence="5" type="ORF">K458DRAFT_322188</name>
</gene>
<dbReference type="InterPro" id="IPR054293">
    <property type="entry name" value="DUF7029"/>
</dbReference>
<feature type="domain" description="DUF7029" evidence="3">
    <location>
        <begin position="1"/>
        <end position="72"/>
    </location>
</feature>
<protein>
    <recommendedName>
        <fullName evidence="7">Acid protease</fullName>
    </recommendedName>
</protein>
<feature type="region of interest" description="Disordered" evidence="1">
    <location>
        <begin position="90"/>
        <end position="116"/>
    </location>
</feature>
<evidence type="ECO:0000259" key="4">
    <source>
        <dbReference type="Pfam" id="PF23865"/>
    </source>
</evidence>
<dbReference type="InterPro" id="IPR055647">
    <property type="entry name" value="DUF7223"/>
</dbReference>
<sequence length="549" mass="58693">MVLSFVDTESALGAGAACHGSNGGLVITSHETCNLEGERAVYKVHGVRHGEDGMSLELSVAQQDWERSFDRFEIGFGHTKEQHNYRQFKRSARRAEKTVKKRAQKTEKVNPPDNVPENVNQVTFDLGWKLENKTFDPAAFMKGLPAGFTPLPNLSNMPIEFGCKKCETKGQLVLSQGSIVIDVKQIDVVPDFLQGGDDGKDISSVITGGFMEIMANGMEGYFELFARPKANGSFSLMLFGLPVLGFFIPGIGHAGAVFEASLSADFEIAGKIEITYGMKLAVPTGSTVRMELTNIANSGLKGFPETTMTPLPFNFDISDVEAFVSLAMLPSVPIGFKFQSMMDASISLDMELPRLDAQISMVKDVDMNCNYPEMEEAEAPVVKARHLNARQDAAPFPNETDSTTTPELIAGPLVHIETNASMLVELGFDLAFPVMPAMAASAKIFSTATPLPTMCLVPTAGFKPASEVYAKVTNAPVGTGAHTIGTAGATAVSGTLPVVPTGVSGNLSVKRNVMNMDFLGEATGRRGTVGWQMGFVGVGALVGALMVVL</sequence>
<evidence type="ECO:0000313" key="5">
    <source>
        <dbReference type="EMBL" id="KAF2676338.1"/>
    </source>
</evidence>
<evidence type="ECO:0000256" key="1">
    <source>
        <dbReference type="SAM" id="MobiDB-lite"/>
    </source>
</evidence>
<accession>A0A6G1IE11</accession>
<keyword evidence="6" id="KW-1185">Reference proteome</keyword>
<feature type="compositionally biased region" description="Basic and acidic residues" evidence="1">
    <location>
        <begin position="93"/>
        <end position="110"/>
    </location>
</feature>
<dbReference type="Proteomes" id="UP000799291">
    <property type="component" value="Unassembled WGS sequence"/>
</dbReference>
<organism evidence="5 6">
    <name type="scientific">Lentithecium fluviatile CBS 122367</name>
    <dbReference type="NCBI Taxonomy" id="1168545"/>
    <lineage>
        <taxon>Eukaryota</taxon>
        <taxon>Fungi</taxon>
        <taxon>Dikarya</taxon>
        <taxon>Ascomycota</taxon>
        <taxon>Pezizomycotina</taxon>
        <taxon>Dothideomycetes</taxon>
        <taxon>Pleosporomycetidae</taxon>
        <taxon>Pleosporales</taxon>
        <taxon>Massarineae</taxon>
        <taxon>Lentitheciaceae</taxon>
        <taxon>Lentithecium</taxon>
    </lineage>
</organism>
<keyword evidence="2" id="KW-1133">Transmembrane helix</keyword>